<sequence length="373" mass="39995">MNILRAAFSEPLQFTDIATAQGTATAEGTLTASFPIPFRGGFGSPLAQQFISPQPTVRANGSNQFNLANLNTQEFYNGIQTPLTSQQVGTLLLNGFDADVLLMLTIAEVEVTTGAGRAVFRNEPRSPLDIGIFYTAIRSLIAAGISAESSGDGAAVGPPLSATEAKQILPDLIRTTATEPLTLRKEKSGGYQLAKKGGSTRFCFDAVKSSNSQTLNGREIYIDLRTSSSRRVALTIPPQPISTIVLQGADFCGLGSDTKNAQAIGRSLKFRFRSVEGIFQYLGSIARGQLGMTGARSEDFRLTERYDLFRIHRGINGSVFSISHHGEDYSIVADPNGEYDGSTRSVQLLTSLLALQSSAKNFPSQNLVTIVGR</sequence>
<dbReference type="Proteomes" id="UP000029492">
    <property type="component" value="Chromosome"/>
</dbReference>
<gene>
    <name evidence="1" type="ORF">MOC_5436</name>
</gene>
<dbReference type="HOGENOM" id="CLU_679357_0_0_5"/>
<proteinExistence type="predicted"/>
<evidence type="ECO:0000313" key="2">
    <source>
        <dbReference type="Proteomes" id="UP000029492"/>
    </source>
</evidence>
<reference evidence="1 2" key="1">
    <citation type="journal article" date="2014" name="PLoS ONE">
        <title>Genome Information of Methylobacterium oryzae, a Plant-Probiotic Methylotroph in the Phyllosphere.</title>
        <authorList>
            <person name="Kwak M.J."/>
            <person name="Jeong H."/>
            <person name="Madhaiyan M."/>
            <person name="Lee Y."/>
            <person name="Sa T.M."/>
            <person name="Oh T.K."/>
            <person name="Kim J.F."/>
        </authorList>
    </citation>
    <scope>NUCLEOTIDE SEQUENCE [LARGE SCALE GENOMIC DNA]</scope>
    <source>
        <strain evidence="1 2">CBMB20</strain>
    </source>
</reference>
<dbReference type="EMBL" id="CP003811">
    <property type="protein sequence ID" value="AIQ93191.1"/>
    <property type="molecule type" value="Genomic_DNA"/>
</dbReference>
<organism evidence="1 2">
    <name type="scientific">Methylobacterium oryzae CBMB20</name>
    <dbReference type="NCBI Taxonomy" id="693986"/>
    <lineage>
        <taxon>Bacteria</taxon>
        <taxon>Pseudomonadati</taxon>
        <taxon>Pseudomonadota</taxon>
        <taxon>Alphaproteobacteria</taxon>
        <taxon>Hyphomicrobiales</taxon>
        <taxon>Methylobacteriaceae</taxon>
        <taxon>Methylobacterium</taxon>
    </lineage>
</organism>
<protein>
    <submittedName>
        <fullName evidence="1">Protein of unassigned function</fullName>
    </submittedName>
</protein>
<name>A0A089NYZ6_9HYPH</name>
<dbReference type="KEGG" id="mor:MOC_5436"/>
<keyword evidence="2" id="KW-1185">Reference proteome</keyword>
<accession>A0A089NYZ6</accession>
<evidence type="ECO:0000313" key="1">
    <source>
        <dbReference type="EMBL" id="AIQ93191.1"/>
    </source>
</evidence>
<dbReference type="AlphaFoldDB" id="A0A089NYZ6"/>